<feature type="transmembrane region" description="Helical" evidence="1">
    <location>
        <begin position="21"/>
        <end position="39"/>
    </location>
</feature>
<organism evidence="2 3">
    <name type="scientific">Pseudoalteromonas piscicida</name>
    <dbReference type="NCBI Taxonomy" id="43662"/>
    <lineage>
        <taxon>Bacteria</taxon>
        <taxon>Pseudomonadati</taxon>
        <taxon>Pseudomonadota</taxon>
        <taxon>Gammaproteobacteria</taxon>
        <taxon>Alteromonadales</taxon>
        <taxon>Pseudoalteromonadaceae</taxon>
        <taxon>Pseudoalteromonas</taxon>
    </lineage>
</organism>
<evidence type="ECO:0000256" key="1">
    <source>
        <dbReference type="SAM" id="Phobius"/>
    </source>
</evidence>
<keyword evidence="1" id="KW-0812">Transmembrane</keyword>
<evidence type="ECO:0000313" key="2">
    <source>
        <dbReference type="EMBL" id="ATD06209.1"/>
    </source>
</evidence>
<gene>
    <name evidence="2" type="ORF">PPIS_a1022</name>
</gene>
<keyword evidence="1" id="KW-1133">Transmembrane helix</keyword>
<reference evidence="2 3" key="1">
    <citation type="submission" date="2015-06" db="EMBL/GenBank/DDBJ databases">
        <authorList>
            <person name="Xie B.-B."/>
            <person name="Rong J.-C."/>
            <person name="Qin Q.-L."/>
            <person name="Zhang Y.-Z."/>
        </authorList>
    </citation>
    <scope>NUCLEOTIDE SEQUENCE [LARGE SCALE GENOMIC DNA]</scope>
    <source>
        <strain evidence="2 3">JCM 20779</strain>
    </source>
</reference>
<evidence type="ECO:0000313" key="3">
    <source>
        <dbReference type="Proteomes" id="UP000016521"/>
    </source>
</evidence>
<sequence length="49" mass="5820">MWIKAGDLLARVSNDPNYNKWLNRFYGGCLYLVAAWLIFDNEIWREGLI</sequence>
<keyword evidence="1" id="KW-0472">Membrane</keyword>
<protein>
    <recommendedName>
        <fullName evidence="4">4-hydroxybenzoate octaprenyltransferase</fullName>
    </recommendedName>
</protein>
<proteinExistence type="predicted"/>
<evidence type="ECO:0008006" key="4">
    <source>
        <dbReference type="Google" id="ProtNLM"/>
    </source>
</evidence>
<name>A0ABM6NBM8_PSEO7</name>
<accession>A0ABM6NBM8</accession>
<keyword evidence="3" id="KW-1185">Reference proteome</keyword>
<dbReference type="EMBL" id="CP011924">
    <property type="protein sequence ID" value="ATD06209.1"/>
    <property type="molecule type" value="Genomic_DNA"/>
</dbReference>
<dbReference type="Proteomes" id="UP000016521">
    <property type="component" value="Chromosome I"/>
</dbReference>